<dbReference type="EMBL" id="LR134473">
    <property type="protein sequence ID" value="VEI02158.1"/>
    <property type="molecule type" value="Genomic_DNA"/>
</dbReference>
<sequence length="632" mass="67335">MRSWTSRDTASRRWSIVSSTGDCQGQGATAGQPAGAAQTAQPPQRREPGQPVESPQPGTAGSPASPSSATTDPRAPKRPLPAPTSHTTRHTQDINGEQWTYDATLATLHVETKKVAPASSVFHADFIALPDGAHPDPTRPVTFLFNGGPGSASTFLLLGSLGPRRISWQDPAPDPTAAPTAAPYGLIDNPQSLLPKSDLVFIDAPGAGFSEIAEEAKAELWSVDGDVAAFVQFIQRWLSANGRWNSPKYVFGESYGTVRGSVLSYALLDAGIALNGLVLLSDILDYGHIVGTDDQAYIGYFPTYAAIAHYHGRAGSGASGGFGTSVGSGIPADEGDAGAPGIAGAGPVADLAALRAHVQEAREFADGALRQALSRGDRLARSDAQAVARRYAELAGVSPEYVLRSDLRVLDPRFRKELLRDRGLVVGRYDGRVSGFDLDAASDDETFVSDDAFISPAYGALVNTYLRDELGWTGTQERRAFSEMDWESTEPGKGWVWQHKQPGHTKTMWDQTLTYPQVMPDLASALVRNPRLKVLVANGYFDLATPFFQTEYDIDHLGLPAPLRSNIAFIYYPAGHMVYTSPGCLEKLVGDLRVFYAAGAGAGGAVGTGTATVPVDLSDLDERPELPPLDLG</sequence>
<dbReference type="SUPFAM" id="SSF53474">
    <property type="entry name" value="alpha/beta-Hydrolases"/>
    <property type="match status" value="1"/>
</dbReference>
<keyword evidence="2" id="KW-0645">Protease</keyword>
<dbReference type="Proteomes" id="UP000277858">
    <property type="component" value="Chromosome"/>
</dbReference>
<accession>A0A3S4UW16</accession>
<name>A0A3S4UW16_9ACTN</name>
<evidence type="ECO:0000313" key="2">
    <source>
        <dbReference type="EMBL" id="VEI02158.1"/>
    </source>
</evidence>
<dbReference type="Pfam" id="PF00450">
    <property type="entry name" value="Peptidase_S10"/>
    <property type="match status" value="1"/>
</dbReference>
<keyword evidence="2" id="KW-0378">Hydrolase</keyword>
<keyword evidence="3" id="KW-1185">Reference proteome</keyword>
<evidence type="ECO:0000313" key="3">
    <source>
        <dbReference type="Proteomes" id="UP000277858"/>
    </source>
</evidence>
<feature type="compositionally biased region" description="Low complexity" evidence="1">
    <location>
        <begin position="25"/>
        <end position="43"/>
    </location>
</feature>
<dbReference type="GO" id="GO:0004185">
    <property type="term" value="F:serine-type carboxypeptidase activity"/>
    <property type="evidence" value="ECO:0007669"/>
    <property type="project" value="InterPro"/>
</dbReference>
<evidence type="ECO:0000256" key="1">
    <source>
        <dbReference type="SAM" id="MobiDB-lite"/>
    </source>
</evidence>
<feature type="region of interest" description="Disordered" evidence="1">
    <location>
        <begin position="1"/>
        <end position="95"/>
    </location>
</feature>
<dbReference type="GO" id="GO:0006508">
    <property type="term" value="P:proteolysis"/>
    <property type="evidence" value="ECO:0007669"/>
    <property type="project" value="InterPro"/>
</dbReference>
<gene>
    <name evidence="2" type="ORF">NCTC13652_00324</name>
</gene>
<dbReference type="AlphaFoldDB" id="A0A3S4UW16"/>
<feature type="compositionally biased region" description="Low complexity" evidence="1">
    <location>
        <begin position="55"/>
        <end position="73"/>
    </location>
</feature>
<protein>
    <submittedName>
        <fullName evidence="2">Serine carboxypeptidase</fullName>
    </submittedName>
</protein>
<organism evidence="2 3">
    <name type="scientific">Acidipropionibacterium jensenii</name>
    <dbReference type="NCBI Taxonomy" id="1749"/>
    <lineage>
        <taxon>Bacteria</taxon>
        <taxon>Bacillati</taxon>
        <taxon>Actinomycetota</taxon>
        <taxon>Actinomycetes</taxon>
        <taxon>Propionibacteriales</taxon>
        <taxon>Propionibacteriaceae</taxon>
        <taxon>Acidipropionibacterium</taxon>
    </lineage>
</organism>
<dbReference type="Gene3D" id="3.40.50.1820">
    <property type="entry name" value="alpha/beta hydrolase"/>
    <property type="match status" value="1"/>
</dbReference>
<reference evidence="2 3" key="1">
    <citation type="submission" date="2018-12" db="EMBL/GenBank/DDBJ databases">
        <authorList>
            <consortium name="Pathogen Informatics"/>
        </authorList>
    </citation>
    <scope>NUCLEOTIDE SEQUENCE [LARGE SCALE GENOMIC DNA]</scope>
    <source>
        <strain evidence="2 3">NCTC13652</strain>
    </source>
</reference>
<dbReference type="InterPro" id="IPR001563">
    <property type="entry name" value="Peptidase_S10"/>
</dbReference>
<proteinExistence type="predicted"/>
<keyword evidence="2" id="KW-0121">Carboxypeptidase</keyword>
<dbReference type="InterPro" id="IPR029058">
    <property type="entry name" value="AB_hydrolase_fold"/>
</dbReference>